<proteinExistence type="predicted"/>
<dbReference type="PATRIC" id="fig|993517.3.peg.6502"/>
<organism evidence="1 2">
    <name type="scientific">Rhodopirellula baltica SH28</name>
    <dbReference type="NCBI Taxonomy" id="993517"/>
    <lineage>
        <taxon>Bacteria</taxon>
        <taxon>Pseudomonadati</taxon>
        <taxon>Planctomycetota</taxon>
        <taxon>Planctomycetia</taxon>
        <taxon>Pirellulales</taxon>
        <taxon>Pirellulaceae</taxon>
        <taxon>Rhodopirellula</taxon>
    </lineage>
</organism>
<gene>
    <name evidence="1" type="ORF">RBSH_06004</name>
</gene>
<protein>
    <submittedName>
        <fullName evidence="1">Uncharacterized protein</fullName>
    </submittedName>
</protein>
<dbReference type="Proteomes" id="UP000007993">
    <property type="component" value="Unassembled WGS sequence"/>
</dbReference>
<accession>K5CX54</accession>
<comment type="caution">
    <text evidence="1">The sequence shown here is derived from an EMBL/GenBank/DDBJ whole genome shotgun (WGS) entry which is preliminary data.</text>
</comment>
<reference evidence="1 2" key="1">
    <citation type="journal article" date="2013" name="Mar. Genomics">
        <title>Expression of sulfatases in Rhodopirellula baltica and the diversity of sulfatases in the genus Rhodopirellula.</title>
        <authorList>
            <person name="Wegner C.E."/>
            <person name="Richter-Heitmann T."/>
            <person name="Klindworth A."/>
            <person name="Klockow C."/>
            <person name="Richter M."/>
            <person name="Achstetter T."/>
            <person name="Glockner F.O."/>
            <person name="Harder J."/>
        </authorList>
    </citation>
    <scope>NUCLEOTIDE SEQUENCE [LARGE SCALE GENOMIC DNA]</scope>
    <source>
        <strain evidence="1 2">SH28</strain>
    </source>
</reference>
<evidence type="ECO:0000313" key="2">
    <source>
        <dbReference type="Proteomes" id="UP000007993"/>
    </source>
</evidence>
<name>K5CX54_RHOBT</name>
<dbReference type="EMBL" id="AMCW01000173">
    <property type="protein sequence ID" value="EKJ98691.1"/>
    <property type="molecule type" value="Genomic_DNA"/>
</dbReference>
<sequence>MQRLTDRERSKGFLNGCLTACVESKWRSLNLNLLSNFGSDG</sequence>
<dbReference type="AlphaFoldDB" id="K5CX54"/>
<evidence type="ECO:0000313" key="1">
    <source>
        <dbReference type="EMBL" id="EKJ98691.1"/>
    </source>
</evidence>